<feature type="region of interest" description="Disordered" evidence="1">
    <location>
        <begin position="15"/>
        <end position="60"/>
    </location>
</feature>
<evidence type="ECO:0000313" key="3">
    <source>
        <dbReference type="WBParaSite" id="PSAMB.scaffold868size39900.g9353.t1"/>
    </source>
</evidence>
<evidence type="ECO:0000313" key="2">
    <source>
        <dbReference type="Proteomes" id="UP000887566"/>
    </source>
</evidence>
<organism evidence="2 3">
    <name type="scientific">Plectus sambesii</name>
    <dbReference type="NCBI Taxonomy" id="2011161"/>
    <lineage>
        <taxon>Eukaryota</taxon>
        <taxon>Metazoa</taxon>
        <taxon>Ecdysozoa</taxon>
        <taxon>Nematoda</taxon>
        <taxon>Chromadorea</taxon>
        <taxon>Plectida</taxon>
        <taxon>Plectina</taxon>
        <taxon>Plectoidea</taxon>
        <taxon>Plectidae</taxon>
        <taxon>Plectus</taxon>
    </lineage>
</organism>
<protein>
    <submittedName>
        <fullName evidence="3">Uncharacterized protein</fullName>
    </submittedName>
</protein>
<accession>A0A914XN41</accession>
<name>A0A914XN41_9BILA</name>
<sequence length="180" mass="21028">MQPFTTNITTYMPPGFKTTTVDTTYRIGPRQSMKDPPDMARSSRSRARTMSPPLNTYRNPYDRSLDEQVLVPNRSRDDDDVFQRANSVRNRRERPGRMGDQMVRNNQYDNRSLVGNIEFPQSWNEAPRIENSISMDNLRLQLKTDRDTMKNLCYRITVQEKRVERGETRRYDAGPSSTAV</sequence>
<proteinExistence type="predicted"/>
<dbReference type="AlphaFoldDB" id="A0A914XN41"/>
<evidence type="ECO:0000256" key="1">
    <source>
        <dbReference type="SAM" id="MobiDB-lite"/>
    </source>
</evidence>
<dbReference type="Proteomes" id="UP000887566">
    <property type="component" value="Unplaced"/>
</dbReference>
<keyword evidence="2" id="KW-1185">Reference proteome</keyword>
<dbReference type="WBParaSite" id="PSAMB.scaffold868size39900.g9353.t1">
    <property type="protein sequence ID" value="PSAMB.scaffold868size39900.g9353.t1"/>
    <property type="gene ID" value="PSAMB.scaffold868size39900.g9353"/>
</dbReference>
<reference evidence="3" key="1">
    <citation type="submission" date="2022-11" db="UniProtKB">
        <authorList>
            <consortium name="WormBaseParasite"/>
        </authorList>
    </citation>
    <scope>IDENTIFICATION</scope>
</reference>